<dbReference type="Proteomes" id="UP000434475">
    <property type="component" value="Unassembled WGS sequence"/>
</dbReference>
<evidence type="ECO:0000313" key="2">
    <source>
        <dbReference type="Proteomes" id="UP000434475"/>
    </source>
</evidence>
<name>A0A6I2QWF6_FLAPL</name>
<gene>
    <name evidence="1" type="ORF">GKE97_01790</name>
</gene>
<dbReference type="RefSeq" id="WP_172697121.1">
    <property type="nucleotide sequence ID" value="NZ_WKPR01000002.1"/>
</dbReference>
<accession>A0A6I2QWF6</accession>
<dbReference type="AlphaFoldDB" id="A0A6I2QWF6"/>
<reference evidence="1 2" key="1">
    <citation type="journal article" date="2019" name="Nat. Med.">
        <title>A library of human gut bacterial isolates paired with longitudinal multiomics data enables mechanistic microbiome research.</title>
        <authorList>
            <person name="Poyet M."/>
            <person name="Groussin M."/>
            <person name="Gibbons S.M."/>
            <person name="Avila-Pacheco J."/>
            <person name="Jiang X."/>
            <person name="Kearney S.M."/>
            <person name="Perrotta A.R."/>
            <person name="Berdy B."/>
            <person name="Zhao S."/>
            <person name="Lieberman T.D."/>
            <person name="Swanson P.K."/>
            <person name="Smith M."/>
            <person name="Roesemann S."/>
            <person name="Alexander J.E."/>
            <person name="Rich S.A."/>
            <person name="Livny J."/>
            <person name="Vlamakis H."/>
            <person name="Clish C."/>
            <person name="Bullock K."/>
            <person name="Deik A."/>
            <person name="Scott J."/>
            <person name="Pierce K.A."/>
            <person name="Xavier R.J."/>
            <person name="Alm E.J."/>
        </authorList>
    </citation>
    <scope>NUCLEOTIDE SEQUENCE [LARGE SCALE GENOMIC DNA]</scope>
    <source>
        <strain evidence="1 2">BIOML-A2</strain>
    </source>
</reference>
<organism evidence="1 2">
    <name type="scientific">Flavonifractor plautii</name>
    <name type="common">Fusobacterium plautii</name>
    <dbReference type="NCBI Taxonomy" id="292800"/>
    <lineage>
        <taxon>Bacteria</taxon>
        <taxon>Bacillati</taxon>
        <taxon>Bacillota</taxon>
        <taxon>Clostridia</taxon>
        <taxon>Eubacteriales</taxon>
        <taxon>Oscillospiraceae</taxon>
        <taxon>Flavonifractor</taxon>
    </lineage>
</organism>
<evidence type="ECO:0000313" key="1">
    <source>
        <dbReference type="EMBL" id="MSB18245.1"/>
    </source>
</evidence>
<protein>
    <submittedName>
        <fullName evidence="1">Nitrogen fixation protein</fullName>
    </submittedName>
</protein>
<sequence>MNKNFNLENAKSIIAEASGVPVNTTFGSITKPIDLLLEVIDMSADLIALIHEETELKKHHRAYLHVHEELEDCADQMAERMQEIFDETTDCVIKLMKDVHETFRVRKQEAVEDDADTVTIAKEDYETMIDDLLTMSEIIQCVADMRTQDVKAIHEFGKFVPAFAAFEKNRLSLYREAAKEAEEIFDRWADEIDDLDEDFMEDEDYEPDEYYSD</sequence>
<dbReference type="EMBL" id="WKPR01000002">
    <property type="protein sequence ID" value="MSB18245.1"/>
    <property type="molecule type" value="Genomic_DNA"/>
</dbReference>
<proteinExistence type="predicted"/>
<comment type="caution">
    <text evidence="1">The sequence shown here is derived from an EMBL/GenBank/DDBJ whole genome shotgun (WGS) entry which is preliminary data.</text>
</comment>